<keyword evidence="4 9" id="KW-0547">Nucleotide-binding</keyword>
<comment type="function">
    <text evidence="9">Reversibly transfers an adenylyl group from ATP to 4'-phosphopantetheine, yielding dephospho-CoA (dPCoA) and pyrophosphate.</text>
</comment>
<dbReference type="NCBIfam" id="TIGR01510">
    <property type="entry name" value="coaD_prev_kdtB"/>
    <property type="match status" value="1"/>
</dbReference>
<dbReference type="PANTHER" id="PTHR21342">
    <property type="entry name" value="PHOSPHOPANTETHEINE ADENYLYLTRANSFERASE"/>
    <property type="match status" value="1"/>
</dbReference>
<dbReference type="InterPro" id="IPR001980">
    <property type="entry name" value="PPAT"/>
</dbReference>
<dbReference type="PANTHER" id="PTHR21342:SF1">
    <property type="entry name" value="PHOSPHOPANTETHEINE ADENYLYLTRANSFERASE"/>
    <property type="match status" value="1"/>
</dbReference>
<dbReference type="Gene3D" id="3.40.50.620">
    <property type="entry name" value="HUPs"/>
    <property type="match status" value="1"/>
</dbReference>
<evidence type="ECO:0000256" key="2">
    <source>
        <dbReference type="ARBA" id="ARBA00022679"/>
    </source>
</evidence>
<comment type="subcellular location">
    <subcellularLocation>
        <location evidence="9">Cytoplasm</location>
    </subcellularLocation>
</comment>
<dbReference type="GO" id="GO:0015937">
    <property type="term" value="P:coenzyme A biosynthetic process"/>
    <property type="evidence" value="ECO:0007669"/>
    <property type="project" value="UniProtKB-UniRule"/>
</dbReference>
<dbReference type="GO" id="GO:0004595">
    <property type="term" value="F:pantetheine-phosphate adenylyltransferase activity"/>
    <property type="evidence" value="ECO:0007669"/>
    <property type="project" value="UniProtKB-UniRule"/>
</dbReference>
<dbReference type="InterPro" id="IPR014729">
    <property type="entry name" value="Rossmann-like_a/b/a_fold"/>
</dbReference>
<dbReference type="NCBIfam" id="TIGR00125">
    <property type="entry name" value="cyt_tran_rel"/>
    <property type="match status" value="1"/>
</dbReference>
<keyword evidence="12" id="KW-1185">Reference proteome</keyword>
<reference evidence="11 12" key="1">
    <citation type="submission" date="2020-08" db="EMBL/GenBank/DDBJ databases">
        <title>Genomic Encyclopedia of Type Strains, Phase IV (KMG-IV): sequencing the most valuable type-strain genomes for metagenomic binning, comparative biology and taxonomic classification.</title>
        <authorList>
            <person name="Goeker M."/>
        </authorList>
    </citation>
    <scope>NUCLEOTIDE SEQUENCE [LARGE SCALE GENOMIC DNA]</scope>
    <source>
        <strain evidence="11 12">DSM 23562</strain>
    </source>
</reference>
<protein>
    <recommendedName>
        <fullName evidence="9">Phosphopantetheine adenylyltransferase</fullName>
        <ecNumber evidence="9">2.7.7.3</ecNumber>
    </recommendedName>
    <alternativeName>
        <fullName evidence="9">Dephospho-CoA pyrophosphorylase</fullName>
    </alternativeName>
    <alternativeName>
        <fullName evidence="9">Pantetheine-phosphate adenylyltransferase</fullName>
        <shortName evidence="9">PPAT</shortName>
    </alternativeName>
</protein>
<feature type="site" description="Transition state stabilizer" evidence="9">
    <location>
        <position position="20"/>
    </location>
</feature>
<keyword evidence="3 9" id="KW-0548">Nucleotidyltransferase</keyword>
<evidence type="ECO:0000256" key="6">
    <source>
        <dbReference type="ARBA" id="ARBA00022842"/>
    </source>
</evidence>
<dbReference type="InterPro" id="IPR004821">
    <property type="entry name" value="Cyt_trans-like"/>
</dbReference>
<proteinExistence type="inferred from homology"/>
<gene>
    <name evidence="9" type="primary">coaD</name>
    <name evidence="11" type="ORF">HNQ39_004538</name>
</gene>
<evidence type="ECO:0000256" key="3">
    <source>
        <dbReference type="ARBA" id="ARBA00022695"/>
    </source>
</evidence>
<comment type="pathway">
    <text evidence="9">Cofactor biosynthesis; coenzyme A biosynthesis; CoA from (R)-pantothenate: step 4/5.</text>
</comment>
<feature type="binding site" evidence="9">
    <location>
        <begin position="91"/>
        <end position="93"/>
    </location>
    <ligand>
        <name>ATP</name>
        <dbReference type="ChEBI" id="CHEBI:30616"/>
    </ligand>
</feature>
<dbReference type="PRINTS" id="PR01020">
    <property type="entry name" value="LPSBIOSNTHSS"/>
</dbReference>
<dbReference type="GO" id="GO:0005524">
    <property type="term" value="F:ATP binding"/>
    <property type="evidence" value="ECO:0007669"/>
    <property type="project" value="UniProtKB-KW"/>
</dbReference>
<dbReference type="EC" id="2.7.7.3" evidence="9"/>
<sequence length="168" mass="18423">MSQPITAVYPGSFDPATNGHLDIIERAAKTFDQLVVAVGRNSTKSSVFTPDERVTILQECVAPWPNVRVTSFDGLLVNFVRELGVRVVVRGLRAVSDFEFEFQIALANRQMAPDIETFFLMTSAEYLYLSSSIVKEIARLGGDISALAPEPVQRALKVRFAGEGAAFP</sequence>
<keyword evidence="2 9" id="KW-0808">Transferase</keyword>
<feature type="binding site" evidence="9">
    <location>
        <position position="90"/>
    </location>
    <ligand>
        <name>substrate</name>
    </ligand>
</feature>
<dbReference type="CDD" id="cd02163">
    <property type="entry name" value="PPAT"/>
    <property type="match status" value="1"/>
</dbReference>
<feature type="binding site" evidence="9">
    <location>
        <begin position="12"/>
        <end position="13"/>
    </location>
    <ligand>
        <name>ATP</name>
        <dbReference type="ChEBI" id="CHEBI:30616"/>
    </ligand>
</feature>
<organism evidence="11 12">
    <name type="scientific">Armatimonas rosea</name>
    <dbReference type="NCBI Taxonomy" id="685828"/>
    <lineage>
        <taxon>Bacteria</taxon>
        <taxon>Bacillati</taxon>
        <taxon>Armatimonadota</taxon>
        <taxon>Armatimonadia</taxon>
        <taxon>Armatimonadales</taxon>
        <taxon>Armatimonadaceae</taxon>
        <taxon>Armatimonas</taxon>
    </lineage>
</organism>
<feature type="binding site" evidence="9">
    <location>
        <position position="20"/>
    </location>
    <ligand>
        <name>ATP</name>
        <dbReference type="ChEBI" id="CHEBI:30616"/>
    </ligand>
</feature>
<dbReference type="SUPFAM" id="SSF52374">
    <property type="entry name" value="Nucleotidylyl transferase"/>
    <property type="match status" value="1"/>
</dbReference>
<feature type="binding site" evidence="9">
    <location>
        <position position="76"/>
    </location>
    <ligand>
        <name>substrate</name>
    </ligand>
</feature>
<name>A0A7W9STT1_ARMRO</name>
<feature type="binding site" evidence="9">
    <location>
        <begin position="126"/>
        <end position="132"/>
    </location>
    <ligand>
        <name>ATP</name>
        <dbReference type="ChEBI" id="CHEBI:30616"/>
    </ligand>
</feature>
<evidence type="ECO:0000256" key="5">
    <source>
        <dbReference type="ARBA" id="ARBA00022840"/>
    </source>
</evidence>
<feature type="binding site" evidence="9">
    <location>
        <position position="101"/>
    </location>
    <ligand>
        <name>ATP</name>
        <dbReference type="ChEBI" id="CHEBI:30616"/>
    </ligand>
</feature>
<dbReference type="HAMAP" id="MF_00151">
    <property type="entry name" value="PPAT_bact"/>
    <property type="match status" value="1"/>
</dbReference>
<keyword evidence="1 9" id="KW-0963">Cytoplasm</keyword>
<dbReference type="GO" id="GO:0005737">
    <property type="term" value="C:cytoplasm"/>
    <property type="evidence" value="ECO:0007669"/>
    <property type="project" value="UniProtKB-SubCell"/>
</dbReference>
<dbReference type="RefSeq" id="WP_184202273.1">
    <property type="nucleotide sequence ID" value="NZ_JACHGW010000004.1"/>
</dbReference>
<evidence type="ECO:0000313" key="11">
    <source>
        <dbReference type="EMBL" id="MBB6052717.1"/>
    </source>
</evidence>
<comment type="cofactor">
    <cofactor evidence="9">
        <name>Mg(2+)</name>
        <dbReference type="ChEBI" id="CHEBI:18420"/>
    </cofactor>
</comment>
<comment type="catalytic activity">
    <reaction evidence="8 9">
        <text>(R)-4'-phosphopantetheine + ATP + H(+) = 3'-dephospho-CoA + diphosphate</text>
        <dbReference type="Rhea" id="RHEA:19801"/>
        <dbReference type="ChEBI" id="CHEBI:15378"/>
        <dbReference type="ChEBI" id="CHEBI:30616"/>
        <dbReference type="ChEBI" id="CHEBI:33019"/>
        <dbReference type="ChEBI" id="CHEBI:57328"/>
        <dbReference type="ChEBI" id="CHEBI:61723"/>
        <dbReference type="EC" id="2.7.7.3"/>
    </reaction>
</comment>
<keyword evidence="5 9" id="KW-0067">ATP-binding</keyword>
<comment type="subunit">
    <text evidence="9">Homohexamer.</text>
</comment>
<keyword evidence="7 9" id="KW-0173">Coenzyme A biosynthesis</keyword>
<dbReference type="EMBL" id="JACHGW010000004">
    <property type="protein sequence ID" value="MBB6052717.1"/>
    <property type="molecule type" value="Genomic_DNA"/>
</dbReference>
<evidence type="ECO:0000256" key="1">
    <source>
        <dbReference type="ARBA" id="ARBA00022490"/>
    </source>
</evidence>
<evidence type="ECO:0000259" key="10">
    <source>
        <dbReference type="Pfam" id="PF01467"/>
    </source>
</evidence>
<evidence type="ECO:0000256" key="7">
    <source>
        <dbReference type="ARBA" id="ARBA00022993"/>
    </source>
</evidence>
<evidence type="ECO:0000256" key="8">
    <source>
        <dbReference type="ARBA" id="ARBA00029346"/>
    </source>
</evidence>
<keyword evidence="6 9" id="KW-0460">Magnesium</keyword>
<dbReference type="AlphaFoldDB" id="A0A7W9STT1"/>
<evidence type="ECO:0000313" key="12">
    <source>
        <dbReference type="Proteomes" id="UP000520814"/>
    </source>
</evidence>
<comment type="caution">
    <text evidence="11">The sequence shown here is derived from an EMBL/GenBank/DDBJ whole genome shotgun (WGS) entry which is preliminary data.</text>
</comment>
<dbReference type="Proteomes" id="UP000520814">
    <property type="component" value="Unassembled WGS sequence"/>
</dbReference>
<comment type="similarity">
    <text evidence="9">Belongs to the bacterial CoaD family.</text>
</comment>
<feature type="binding site" evidence="9">
    <location>
        <position position="12"/>
    </location>
    <ligand>
        <name>substrate</name>
    </ligand>
</feature>
<evidence type="ECO:0000256" key="9">
    <source>
        <dbReference type="HAMAP-Rule" id="MF_00151"/>
    </source>
</evidence>
<dbReference type="UniPathway" id="UPA00241">
    <property type="reaction ID" value="UER00355"/>
</dbReference>
<accession>A0A7W9STT1</accession>
<feature type="binding site" evidence="9">
    <location>
        <position position="44"/>
    </location>
    <ligand>
        <name>substrate</name>
    </ligand>
</feature>
<dbReference type="Pfam" id="PF01467">
    <property type="entry name" value="CTP_transf_like"/>
    <property type="match status" value="1"/>
</dbReference>
<evidence type="ECO:0000256" key="4">
    <source>
        <dbReference type="ARBA" id="ARBA00022741"/>
    </source>
</evidence>
<feature type="domain" description="Cytidyltransferase-like" evidence="10">
    <location>
        <begin position="8"/>
        <end position="136"/>
    </location>
</feature>